<dbReference type="InterPro" id="IPR056405">
    <property type="entry name" value="ARM_CUL7_CUL9"/>
</dbReference>
<dbReference type="InterPro" id="IPR055486">
    <property type="entry name" value="CUL7/CUL9_N"/>
</dbReference>
<evidence type="ECO:0000313" key="10">
    <source>
        <dbReference type="Proteomes" id="UP000504617"/>
    </source>
</evidence>
<dbReference type="Proteomes" id="UP000504617">
    <property type="component" value="Unplaced"/>
</dbReference>
<feature type="compositionally biased region" description="Basic and acidic residues" evidence="7">
    <location>
        <begin position="599"/>
        <end position="608"/>
    </location>
</feature>
<dbReference type="InterPro" id="IPR014722">
    <property type="entry name" value="Rib_uL2_dom2"/>
</dbReference>
<feature type="domain" description="DOC" evidence="9">
    <location>
        <begin position="1119"/>
        <end position="1298"/>
    </location>
</feature>
<dbReference type="SUPFAM" id="SSF75632">
    <property type="entry name" value="Cullin homology domain"/>
    <property type="match status" value="1"/>
</dbReference>
<dbReference type="SUPFAM" id="SSF49785">
    <property type="entry name" value="Galactose-binding domain-like"/>
    <property type="match status" value="1"/>
</dbReference>
<dbReference type="Gene3D" id="1.10.10.10">
    <property type="entry name" value="Winged helix-like DNA-binding domain superfamily/Winged helix DNA-binding domain"/>
    <property type="match status" value="1"/>
</dbReference>
<reference evidence="11" key="1">
    <citation type="submission" date="2025-08" db="UniProtKB">
        <authorList>
            <consortium name="RefSeq"/>
        </authorList>
    </citation>
    <scope>IDENTIFICATION</scope>
    <source>
        <tissue evidence="11">Skeletal muscle</tissue>
    </source>
</reference>
<keyword evidence="10" id="KW-1185">Reference proteome</keyword>
<comment type="subcellular location">
    <subcellularLocation>
        <location evidence="1">Cytoplasm</location>
    </subcellularLocation>
</comment>
<evidence type="ECO:0000256" key="2">
    <source>
        <dbReference type="ARBA" id="ARBA00022490"/>
    </source>
</evidence>
<protein>
    <submittedName>
        <fullName evidence="11">Cullin-7-like</fullName>
    </submittedName>
</protein>
<dbReference type="SUPFAM" id="SSF48371">
    <property type="entry name" value="ARM repeat"/>
    <property type="match status" value="1"/>
</dbReference>
<keyword evidence="3" id="KW-1017">Isopeptide bond</keyword>
<evidence type="ECO:0000313" key="11">
    <source>
        <dbReference type="RefSeq" id="XP_013920443.1"/>
    </source>
</evidence>
<dbReference type="InterPro" id="IPR008979">
    <property type="entry name" value="Galactose-bd-like_sf"/>
</dbReference>
<dbReference type="SMART" id="SM00884">
    <property type="entry name" value="Cullin_Nedd8"/>
    <property type="match status" value="1"/>
</dbReference>
<keyword evidence="5" id="KW-0832">Ubl conjugation</keyword>
<dbReference type="InterPro" id="IPR036388">
    <property type="entry name" value="WH-like_DNA-bd_sf"/>
</dbReference>
<dbReference type="InterPro" id="IPR021097">
    <property type="entry name" value="CPH_domain"/>
</dbReference>
<dbReference type="Pfam" id="PF24742">
    <property type="entry name" value="ARM_CUL7_CUL9"/>
    <property type="match status" value="1"/>
</dbReference>
<dbReference type="KEGG" id="tsr:106547728"/>
<keyword evidence="4" id="KW-0833">Ubl conjugation pathway</keyword>
<evidence type="ECO:0000256" key="5">
    <source>
        <dbReference type="ARBA" id="ARBA00022843"/>
    </source>
</evidence>
<evidence type="ECO:0000259" key="8">
    <source>
        <dbReference type="PROSITE" id="PS50069"/>
    </source>
</evidence>
<dbReference type="Pfam" id="PF03256">
    <property type="entry name" value="ANAPC10"/>
    <property type="match status" value="1"/>
</dbReference>
<dbReference type="PROSITE" id="PS50069">
    <property type="entry name" value="CULLIN_2"/>
    <property type="match status" value="1"/>
</dbReference>
<dbReference type="SUPFAM" id="SSF63748">
    <property type="entry name" value="Tudor/PWWP/MBT"/>
    <property type="match status" value="1"/>
</dbReference>
<dbReference type="InterPro" id="IPR016158">
    <property type="entry name" value="Cullin_homology"/>
</dbReference>
<evidence type="ECO:0000256" key="3">
    <source>
        <dbReference type="ARBA" id="ARBA00022499"/>
    </source>
</evidence>
<evidence type="ECO:0000256" key="1">
    <source>
        <dbReference type="ARBA" id="ARBA00004496"/>
    </source>
</evidence>
<dbReference type="InterPro" id="IPR019559">
    <property type="entry name" value="Cullin_neddylation_domain"/>
</dbReference>
<evidence type="ECO:0000256" key="4">
    <source>
        <dbReference type="ARBA" id="ARBA00022786"/>
    </source>
</evidence>
<evidence type="ECO:0000256" key="7">
    <source>
        <dbReference type="SAM" id="MobiDB-lite"/>
    </source>
</evidence>
<dbReference type="OrthoDB" id="1431934at2759"/>
<dbReference type="InterPro" id="IPR036317">
    <property type="entry name" value="Cullin_homology_sf"/>
</dbReference>
<dbReference type="InterPro" id="IPR004939">
    <property type="entry name" value="APC_su10/DOC_dom"/>
</dbReference>
<name>A0A6I9Y670_9SAUR</name>
<dbReference type="PANTHER" id="PTHR22771:SF4">
    <property type="entry name" value="CULLIN 7-RELATED"/>
    <property type="match status" value="1"/>
</dbReference>
<dbReference type="Gene3D" id="2.30.30.30">
    <property type="match status" value="1"/>
</dbReference>
<feature type="domain" description="Cullin family profile" evidence="8">
    <location>
        <begin position="1521"/>
        <end position="1780"/>
    </location>
</feature>
<dbReference type="GeneID" id="106547728"/>
<dbReference type="Pfam" id="PF11515">
    <property type="entry name" value="Cul7"/>
    <property type="match status" value="1"/>
</dbReference>
<dbReference type="InterPro" id="IPR059120">
    <property type="entry name" value="Cullin-like_AB"/>
</dbReference>
<dbReference type="PANTHER" id="PTHR22771">
    <property type="entry name" value="CULLIN AND GALACTOSE-BINDING DOMAIN-CONTAINING"/>
    <property type="match status" value="1"/>
</dbReference>
<sequence length="1950" mass="222951">MRIKRQNGDVLVQLGPKCQAYPEELIRQRRGHNGCSEYLIRWNILCLDNDTENSVEASSVEGKKQTILMWMSSEDIYANCPTLLGKRKPKEQVIEQNVSNLFPPEDTLDEASLTEMKADVRNLVQRASWQLASIPVPQSSILNTIHILSAYASIGKLMTIFKETGALTLLMKMLCNEEKHIRCSAGKMLRALACHDAGSRAYVLLSLSQQDGIEQHMDFDSRYTLLELFAETTSSEEHYISFEGIPLPQIPGKLLFSLVKRYLCATSLMDKLNNITEWGDEQDHCIPSSTDSKRKKRMQCEFDFSMAMAHFISELIQVMGWNQNQELHSHRQKKRCQSIFQPQIPTIPSAAEIPQKENCAFKLSSAFPSRKSYVEYVRDTLVRGMHVRMLENYEKVSAGDEGEFLQSNNGTPPVQVHWESLGRTYWVPWHMVEIVGSSRNVEQKAQEKVSTLRELLRQNTVNQPRYCQPLKELYTLPSLTDHLNKDCGTLSQAEWWELLFFINKLELHKHQEVVHFIQQNQKLSRLNEEDLIQMCVSVELAQKILQLLNKHCQGTTQIDLQNSHVYFKYFFSKGGTEQNCPNAEMLSANYGDLSEALKPKKTKEDTLPDRVSSPTPFAAKESDRRLSNTFPKLEGLLFPDTLDEKVKAFCSVKVARKKSTLEQLEDAMEMIQKSSCDIELKLAGLKFIITILEEEEESGQGRQIATAESEFAIRERIVKILMDLLSHHVKENLLTVLGFQVLYLLMAEYDWQMLIATKGGLHRVLHCMKENSTSVLVQQAGLAVLKILLDVENYKLPRACGKLQPLDNSGFQTMQQVLVNTDSASSKDIGNLLCVIPAALEKMLGTPGASAAVQDGLLVLSKLLDYDKTLAQQLENATLRSALWNFCHSGQSSDTAMAHKMLTRLPEHKPPLNKQDADSAAFFNLHDTNITKLLSSMQTNSVWKEMAVMLQCFLSDKDTFFEETSHEFQANVPIQKDLTKQDSEKEIQLGMLRLLSKCLDSSWKDVVSWHKCIEPCLSSINSHINDREIVQEFIKFLYRLAFVNKDCAVVMCSSGIKEALSKAVEKHSSNLSQVTELKDLMNNCEKPASLYQKLTATILAGCIQMVLNQIEEHRHSHQPINVPFFDAFLHYLCHGCSNEVKEDKCWERVEVSSNSQLADKLVDGNVKTYWESDGITGSHYINVYMHQGVIIQQMSLLVASEDSSYMPARITVMAGESSSSINTKLNMVNVPPLSTRVILLENMTRFWPIIQIKIKRCLQGGIDTRVRGIEVMGPKPTFWPIFREQLCQRTHLFYATKAHTWCQEISADQMQLLQLFNRLNSALCHEQVFADRFLPDDEAAQFLGKTCWEALITPLVQRITSPGPDGTSPLTWLLSQYLENLEAATSQNISFNSRVRRLSHLLVHVDPKGPEPEELMSPIQCNRKNTKYKEFRSATLKVTVKKSTSLISITQCWKDVVQQQVKQFLKSFWKAPDFVERYRNIYQHLRTAMEELFGQKMSFLLALRNGFSEGLVQLPFSSAAHVSKKFAQYIDQWIRDSWTDSTNTENVQRLQQSLEPISFLAELELANIFEHFYRFYLGDRLLSQGKTWLESAVVEHIGLCFPSRFPQQMLKNLSELEQQQQEFHLFQLQQLDKQFLEVDQQGRLKEEGDREEKSFSLEEEAEVKVLLLSSFCWTIPPLCYLKDPIRFFPSSLSQHLRKFADFYIQSQSCFGLEHTKPPRLQWTWLGHAELDYQGCILQVSTLQMYILLCFNSAQEVSVETLLEVTGLSRVFLGHALKPLTKKNGILSQRQSILRLNEEVLGHVSGQRLCLLPKTMYLNVEEKVCPALEEKRNFICCLLNQILKEEKEMHINSLVFKVIDAFHKQRHGSPSDFLGNVCSSADVLACILYLLNQGFVQRQENFPQFLQYVCVDSPTPAVPKNQPQVVFQTVQIKKVPSMPCMEKKQTFSTFR</sequence>
<gene>
    <name evidence="11" type="primary">LOC106547728</name>
</gene>
<evidence type="ECO:0000256" key="6">
    <source>
        <dbReference type="PROSITE-ProRule" id="PRU00330"/>
    </source>
</evidence>
<dbReference type="Pfam" id="PF23168">
    <property type="entry name" value="CUL7_CUL9_N"/>
    <property type="match status" value="1"/>
</dbReference>
<dbReference type="PROSITE" id="PS51284">
    <property type="entry name" value="DOC"/>
    <property type="match status" value="1"/>
</dbReference>
<organism evidence="10 11">
    <name type="scientific">Thamnophis sirtalis</name>
    <dbReference type="NCBI Taxonomy" id="35019"/>
    <lineage>
        <taxon>Eukaryota</taxon>
        <taxon>Metazoa</taxon>
        <taxon>Chordata</taxon>
        <taxon>Craniata</taxon>
        <taxon>Vertebrata</taxon>
        <taxon>Euteleostomi</taxon>
        <taxon>Lepidosauria</taxon>
        <taxon>Squamata</taxon>
        <taxon>Bifurcata</taxon>
        <taxon>Unidentata</taxon>
        <taxon>Episquamata</taxon>
        <taxon>Toxicofera</taxon>
        <taxon>Serpentes</taxon>
        <taxon>Colubroidea</taxon>
        <taxon>Colubridae</taxon>
        <taxon>Natricinae</taxon>
        <taxon>Thamnophis</taxon>
    </lineage>
</organism>
<keyword evidence="2" id="KW-0963">Cytoplasm</keyword>
<accession>A0A6I9Y670</accession>
<dbReference type="InterPro" id="IPR045093">
    <property type="entry name" value="Cullin"/>
</dbReference>
<dbReference type="GO" id="GO:0005737">
    <property type="term" value="C:cytoplasm"/>
    <property type="evidence" value="ECO:0007669"/>
    <property type="project" value="UniProtKB-SubCell"/>
</dbReference>
<feature type="region of interest" description="Disordered" evidence="7">
    <location>
        <begin position="599"/>
        <end position="620"/>
    </location>
</feature>
<dbReference type="Gene3D" id="2.60.120.260">
    <property type="entry name" value="Galactose-binding domain-like"/>
    <property type="match status" value="1"/>
</dbReference>
<dbReference type="Gene3D" id="3.30.230.130">
    <property type="entry name" value="Cullin, Chain C, Domain 2"/>
    <property type="match status" value="1"/>
</dbReference>
<dbReference type="Pfam" id="PF26557">
    <property type="entry name" value="Cullin_AB"/>
    <property type="match status" value="1"/>
</dbReference>
<comment type="similarity">
    <text evidence="6">Belongs to the cullin family.</text>
</comment>
<dbReference type="SMART" id="SM01337">
    <property type="entry name" value="APC10"/>
    <property type="match status" value="1"/>
</dbReference>
<proteinExistence type="inferred from homology"/>
<dbReference type="RefSeq" id="XP_013920443.1">
    <property type="nucleotide sequence ID" value="XM_014064968.1"/>
</dbReference>
<evidence type="ECO:0000259" key="9">
    <source>
        <dbReference type="PROSITE" id="PS51284"/>
    </source>
</evidence>
<dbReference type="InterPro" id="IPR016024">
    <property type="entry name" value="ARM-type_fold"/>
</dbReference>